<dbReference type="Pfam" id="PF00486">
    <property type="entry name" value="Trans_reg_C"/>
    <property type="match status" value="1"/>
</dbReference>
<feature type="modified residue" description="4-aspartylphosphate" evidence="4">
    <location>
        <position position="51"/>
    </location>
</feature>
<keyword evidence="4" id="KW-0597">Phosphoprotein</keyword>
<dbReference type="STRING" id="1123291.SAMN04490355_101622"/>
<dbReference type="InterPro" id="IPR001867">
    <property type="entry name" value="OmpR/PhoB-type_DNA-bd"/>
</dbReference>
<accession>A0A1I4K7V8</accession>
<protein>
    <submittedName>
        <fullName evidence="8">DNA-binding response regulator, OmpR family, contains REC and winged-helix (WHTH) domain</fullName>
    </submittedName>
</protein>
<proteinExistence type="predicted"/>
<dbReference type="SMART" id="SM00862">
    <property type="entry name" value="Trans_reg_C"/>
    <property type="match status" value="1"/>
</dbReference>
<evidence type="ECO:0000256" key="3">
    <source>
        <dbReference type="ARBA" id="ARBA00023163"/>
    </source>
</evidence>
<keyword evidence="3" id="KW-0804">Transcription</keyword>
<evidence type="ECO:0000313" key="9">
    <source>
        <dbReference type="Proteomes" id="UP000199520"/>
    </source>
</evidence>
<dbReference type="Pfam" id="PF00072">
    <property type="entry name" value="Response_reg"/>
    <property type="match status" value="1"/>
</dbReference>
<dbReference type="PANTHER" id="PTHR48111:SF5">
    <property type="entry name" value="RESPONSE REGULATOR RPPA"/>
    <property type="match status" value="1"/>
</dbReference>
<dbReference type="EMBL" id="FOTS01000016">
    <property type="protein sequence ID" value="SFL74661.1"/>
    <property type="molecule type" value="Genomic_DNA"/>
</dbReference>
<dbReference type="InterPro" id="IPR036388">
    <property type="entry name" value="WH-like_DNA-bd_sf"/>
</dbReference>
<dbReference type="InterPro" id="IPR001789">
    <property type="entry name" value="Sig_transdc_resp-reg_receiver"/>
</dbReference>
<keyword evidence="9" id="KW-1185">Reference proteome</keyword>
<dbReference type="Gene3D" id="1.10.10.10">
    <property type="entry name" value="Winged helix-like DNA-binding domain superfamily/Winged helix DNA-binding domain"/>
    <property type="match status" value="1"/>
</dbReference>
<dbReference type="Proteomes" id="UP000199520">
    <property type="component" value="Unassembled WGS sequence"/>
</dbReference>
<dbReference type="PROSITE" id="PS50110">
    <property type="entry name" value="RESPONSE_REGULATORY"/>
    <property type="match status" value="1"/>
</dbReference>
<dbReference type="CDD" id="cd00383">
    <property type="entry name" value="trans_reg_C"/>
    <property type="match status" value="1"/>
</dbReference>
<evidence type="ECO:0000259" key="7">
    <source>
        <dbReference type="PROSITE" id="PS51755"/>
    </source>
</evidence>
<keyword evidence="1" id="KW-0805">Transcription regulation</keyword>
<dbReference type="SUPFAM" id="SSF46894">
    <property type="entry name" value="C-terminal effector domain of the bipartite response regulators"/>
    <property type="match status" value="1"/>
</dbReference>
<evidence type="ECO:0000259" key="6">
    <source>
        <dbReference type="PROSITE" id="PS50110"/>
    </source>
</evidence>
<dbReference type="Gene3D" id="3.40.50.2300">
    <property type="match status" value="1"/>
</dbReference>
<dbReference type="PROSITE" id="PS51755">
    <property type="entry name" value="OMPR_PHOB"/>
    <property type="match status" value="1"/>
</dbReference>
<dbReference type="GO" id="GO:0000976">
    <property type="term" value="F:transcription cis-regulatory region binding"/>
    <property type="evidence" value="ECO:0007669"/>
    <property type="project" value="TreeGrafter"/>
</dbReference>
<evidence type="ECO:0000313" key="8">
    <source>
        <dbReference type="EMBL" id="SFL74661.1"/>
    </source>
</evidence>
<dbReference type="AlphaFoldDB" id="A0A1I4K7V8"/>
<dbReference type="InterPro" id="IPR011006">
    <property type="entry name" value="CheY-like_superfamily"/>
</dbReference>
<dbReference type="SUPFAM" id="SSF52172">
    <property type="entry name" value="CheY-like"/>
    <property type="match status" value="1"/>
</dbReference>
<reference evidence="9" key="1">
    <citation type="submission" date="2016-10" db="EMBL/GenBank/DDBJ databases">
        <authorList>
            <person name="Varghese N."/>
            <person name="Submissions S."/>
        </authorList>
    </citation>
    <scope>NUCLEOTIDE SEQUENCE [LARGE SCALE GENOMIC DNA]</scope>
    <source>
        <strain evidence="9">DSM 13327</strain>
    </source>
</reference>
<feature type="domain" description="OmpR/PhoB-type" evidence="7">
    <location>
        <begin position="125"/>
        <end position="223"/>
    </location>
</feature>
<gene>
    <name evidence="8" type="ORF">SAMN04490355_101622</name>
</gene>
<evidence type="ECO:0000256" key="2">
    <source>
        <dbReference type="ARBA" id="ARBA00023125"/>
    </source>
</evidence>
<dbReference type="RefSeq" id="WP_090936332.1">
    <property type="nucleotide sequence ID" value="NZ_FOTS01000016.1"/>
</dbReference>
<dbReference type="OrthoDB" id="25887at2"/>
<evidence type="ECO:0000256" key="5">
    <source>
        <dbReference type="PROSITE-ProRule" id="PRU01091"/>
    </source>
</evidence>
<name>A0A1I4K7V8_9FIRM</name>
<dbReference type="GO" id="GO:0005829">
    <property type="term" value="C:cytosol"/>
    <property type="evidence" value="ECO:0007669"/>
    <property type="project" value="TreeGrafter"/>
</dbReference>
<evidence type="ECO:0000256" key="4">
    <source>
        <dbReference type="PROSITE-ProRule" id="PRU00169"/>
    </source>
</evidence>
<dbReference type="InterPro" id="IPR016032">
    <property type="entry name" value="Sig_transdc_resp-reg_C-effctor"/>
</dbReference>
<dbReference type="InterPro" id="IPR039420">
    <property type="entry name" value="WalR-like"/>
</dbReference>
<sequence>MNVLLAEDDVKLGKLIKHLLERNEIHVDWVVSGDMALESALYGSYDVIILDWMMPGQLGIAVCDQLRKRGYQGAVLMLTAKDALDDRVLGLDTGADDYFVKPFEFAELLARLRALARRSRVSLMENILQVGNIVLNGSTHCVQRGDTEIQLTSREFQLLDLLVRNQERIIPREVIFERIWRLKTEVSSNNLDAYVRLLRRKLSPFGDAIVIQTVRGVGYRLEVQNVCENS</sequence>
<feature type="domain" description="Response regulatory" evidence="6">
    <location>
        <begin position="2"/>
        <end position="116"/>
    </location>
</feature>
<dbReference type="GO" id="GO:0006355">
    <property type="term" value="P:regulation of DNA-templated transcription"/>
    <property type="evidence" value="ECO:0007669"/>
    <property type="project" value="InterPro"/>
</dbReference>
<evidence type="ECO:0000256" key="1">
    <source>
        <dbReference type="ARBA" id="ARBA00023015"/>
    </source>
</evidence>
<feature type="DNA-binding region" description="OmpR/PhoB-type" evidence="5">
    <location>
        <begin position="125"/>
        <end position="223"/>
    </location>
</feature>
<dbReference type="Gene3D" id="6.10.250.690">
    <property type="match status" value="1"/>
</dbReference>
<dbReference type="SMART" id="SM00448">
    <property type="entry name" value="REC"/>
    <property type="match status" value="1"/>
</dbReference>
<dbReference type="PANTHER" id="PTHR48111">
    <property type="entry name" value="REGULATOR OF RPOS"/>
    <property type="match status" value="1"/>
</dbReference>
<keyword evidence="2 5" id="KW-0238">DNA-binding</keyword>
<organism evidence="8 9">
    <name type="scientific">Pelosinus propionicus DSM 13327</name>
    <dbReference type="NCBI Taxonomy" id="1123291"/>
    <lineage>
        <taxon>Bacteria</taxon>
        <taxon>Bacillati</taxon>
        <taxon>Bacillota</taxon>
        <taxon>Negativicutes</taxon>
        <taxon>Selenomonadales</taxon>
        <taxon>Sporomusaceae</taxon>
        <taxon>Pelosinus</taxon>
    </lineage>
</organism>
<dbReference type="GO" id="GO:0032993">
    <property type="term" value="C:protein-DNA complex"/>
    <property type="evidence" value="ECO:0007669"/>
    <property type="project" value="TreeGrafter"/>
</dbReference>
<dbReference type="GO" id="GO:0000156">
    <property type="term" value="F:phosphorelay response regulator activity"/>
    <property type="evidence" value="ECO:0007669"/>
    <property type="project" value="TreeGrafter"/>
</dbReference>